<accession>A0ABY5X9D0</accession>
<feature type="transmembrane region" description="Helical" evidence="5">
    <location>
        <begin position="36"/>
        <end position="55"/>
    </location>
</feature>
<feature type="transmembrane region" description="Helical" evidence="5">
    <location>
        <begin position="62"/>
        <end position="82"/>
    </location>
</feature>
<keyword evidence="4 5" id="KW-0472">Membrane</keyword>
<feature type="transmembrane region" description="Helical" evidence="5">
    <location>
        <begin position="159"/>
        <end position="177"/>
    </location>
</feature>
<dbReference type="PANTHER" id="PTHR37422">
    <property type="entry name" value="TEICHURONIC ACID BIOSYNTHESIS PROTEIN TUAE"/>
    <property type="match status" value="1"/>
</dbReference>
<evidence type="ECO:0000256" key="3">
    <source>
        <dbReference type="ARBA" id="ARBA00022989"/>
    </source>
</evidence>
<feature type="transmembrane region" description="Helical" evidence="5">
    <location>
        <begin position="208"/>
        <end position="225"/>
    </location>
</feature>
<dbReference type="PANTHER" id="PTHR37422:SF17">
    <property type="entry name" value="O-ANTIGEN LIGASE"/>
    <property type="match status" value="1"/>
</dbReference>
<dbReference type="InterPro" id="IPR051533">
    <property type="entry name" value="WaaL-like"/>
</dbReference>
<evidence type="ECO:0000313" key="8">
    <source>
        <dbReference type="Proteomes" id="UP001058553"/>
    </source>
</evidence>
<keyword evidence="7" id="KW-0436">Ligase</keyword>
<dbReference type="GeneID" id="92238746"/>
<feature type="transmembrane region" description="Helical" evidence="5">
    <location>
        <begin position="338"/>
        <end position="357"/>
    </location>
</feature>
<dbReference type="GO" id="GO:0016874">
    <property type="term" value="F:ligase activity"/>
    <property type="evidence" value="ECO:0007669"/>
    <property type="project" value="UniProtKB-KW"/>
</dbReference>
<dbReference type="Proteomes" id="UP001058553">
    <property type="component" value="Chromosome"/>
</dbReference>
<feature type="transmembrane region" description="Helical" evidence="5">
    <location>
        <begin position="94"/>
        <end position="113"/>
    </location>
</feature>
<dbReference type="InterPro" id="IPR007016">
    <property type="entry name" value="O-antigen_ligase-rel_domated"/>
</dbReference>
<evidence type="ECO:0000256" key="2">
    <source>
        <dbReference type="ARBA" id="ARBA00022692"/>
    </source>
</evidence>
<name>A0ABY5X9D0_ERWPY</name>
<protein>
    <submittedName>
        <fullName evidence="7">O-antigen ligase family protein</fullName>
    </submittedName>
</protein>
<proteinExistence type="predicted"/>
<feature type="transmembrane region" description="Helical" evidence="5">
    <location>
        <begin position="364"/>
        <end position="397"/>
    </location>
</feature>
<keyword evidence="2 5" id="KW-0812">Transmembrane</keyword>
<organism evidence="7 8">
    <name type="scientific">Erwinia pyrifoliae</name>
    <dbReference type="NCBI Taxonomy" id="79967"/>
    <lineage>
        <taxon>Bacteria</taxon>
        <taxon>Pseudomonadati</taxon>
        <taxon>Pseudomonadota</taxon>
        <taxon>Gammaproteobacteria</taxon>
        <taxon>Enterobacterales</taxon>
        <taxon>Erwiniaceae</taxon>
        <taxon>Erwinia</taxon>
    </lineage>
</organism>
<evidence type="ECO:0000256" key="5">
    <source>
        <dbReference type="SAM" id="Phobius"/>
    </source>
</evidence>
<keyword evidence="3 5" id="KW-1133">Transmembrane helix</keyword>
<dbReference type="RefSeq" id="WP_012666479.1">
    <property type="nucleotide sequence ID" value="NZ_CP023567.1"/>
</dbReference>
<feature type="transmembrane region" description="Helical" evidence="5">
    <location>
        <begin position="12"/>
        <end position="30"/>
    </location>
</feature>
<evidence type="ECO:0000313" key="7">
    <source>
        <dbReference type="EMBL" id="UWS33737.1"/>
    </source>
</evidence>
<comment type="subcellular location">
    <subcellularLocation>
        <location evidence="1">Membrane</location>
        <topology evidence="1">Multi-pass membrane protein</topology>
    </subcellularLocation>
</comment>
<dbReference type="Pfam" id="PF04932">
    <property type="entry name" value="Wzy_C"/>
    <property type="match status" value="1"/>
</dbReference>
<reference evidence="7" key="1">
    <citation type="submission" date="2022-07" db="EMBL/GenBank/DDBJ databases">
        <title>Genetic diversity of Erwinia pyrifoliae.</title>
        <authorList>
            <person name="Park D.S."/>
            <person name="Ham H."/>
        </authorList>
    </citation>
    <scope>NUCLEOTIDE SEQUENCE</scope>
    <source>
        <strain evidence="7">CP201486</strain>
    </source>
</reference>
<evidence type="ECO:0000256" key="1">
    <source>
        <dbReference type="ARBA" id="ARBA00004141"/>
    </source>
</evidence>
<sequence>MLTEKSPHPALSYLIYTCCAIAFATVPFGLKFGKDIFYVASYISFIAIVLNIRYYTLDKLKLVVSLLFLAFGLGTIFWLVAFKQPGPYIDIYRSYMSTARLVIAMSVISLVALNERIAMQKITLGVSIAVGLLVNTYALYQRFWLLQSRIELNFDRTTIVAYLLTAISLVMMQSILMHKIRYRLGFYIAAFMLSYSAIILTGTRAAMIAYPILILLTVMVTKNIITVRHKITIILLIPVLLTSTSLIFKDLVMSRIHDFEKNIVAINDINSENSVFSRVWMQVVAIRTGSEAPLGQSAEHRASEAVKIIQADPQLFNAKRYLTVHMHNEILETWSLKGIWGVVLLLAFYGSLIVLAFRLPRNAMLFGLAVAMVIYGLSDVIFFSTEATAIFLLAIIASILSTKKNQTVTEQAVC</sequence>
<feature type="transmembrane region" description="Helical" evidence="5">
    <location>
        <begin position="122"/>
        <end position="139"/>
    </location>
</feature>
<feature type="transmembrane region" description="Helical" evidence="5">
    <location>
        <begin position="184"/>
        <end position="202"/>
    </location>
</feature>
<dbReference type="EMBL" id="CP103445">
    <property type="protein sequence ID" value="UWS33737.1"/>
    <property type="molecule type" value="Genomic_DNA"/>
</dbReference>
<evidence type="ECO:0000256" key="4">
    <source>
        <dbReference type="ARBA" id="ARBA00023136"/>
    </source>
</evidence>
<keyword evidence="8" id="KW-1185">Reference proteome</keyword>
<evidence type="ECO:0000259" key="6">
    <source>
        <dbReference type="Pfam" id="PF04932"/>
    </source>
</evidence>
<feature type="domain" description="O-antigen ligase-related" evidence="6">
    <location>
        <begin position="190"/>
        <end position="346"/>
    </location>
</feature>
<gene>
    <name evidence="7" type="ORF">NYP84_00435</name>
</gene>